<reference evidence="3" key="2">
    <citation type="submission" date="2020-05" db="UniProtKB">
        <authorList>
            <consortium name="EnsemblMetazoa"/>
        </authorList>
    </citation>
    <scope>IDENTIFICATION</scope>
    <source>
        <strain evidence="3">IAEA</strain>
    </source>
</reference>
<sequence length="112" mass="12927">MIRRSNAQMDSDTNLSHQSSFNNLPVGEDVSNQHDSLEPCEESDSRSNFPSQSKPIEFFKLFFDSTLWELIVQETNKYTEYSTHSPTELESFETELWIPVTVLEMKAFTVAL</sequence>
<proteinExistence type="predicted"/>
<name>A0A1A9ZXZ6_GLOPL</name>
<protein>
    <submittedName>
        <fullName evidence="3">DDE_Tnp_1_7 domain-containing protein</fullName>
    </submittedName>
</protein>
<feature type="region of interest" description="Disordered" evidence="1">
    <location>
        <begin position="1"/>
        <end position="52"/>
    </location>
</feature>
<evidence type="ECO:0000256" key="1">
    <source>
        <dbReference type="SAM" id="MobiDB-lite"/>
    </source>
</evidence>
<feature type="compositionally biased region" description="Polar residues" evidence="1">
    <location>
        <begin position="1"/>
        <end position="23"/>
    </location>
</feature>
<dbReference type="EnsemblMetazoa" id="GPAI028534-RA">
    <property type="protein sequence ID" value="GPAI028534-PA"/>
    <property type="gene ID" value="GPAI028534"/>
</dbReference>
<dbReference type="InterPro" id="IPR029526">
    <property type="entry name" value="PGBD"/>
</dbReference>
<reference evidence="4" key="1">
    <citation type="submission" date="2014-03" db="EMBL/GenBank/DDBJ databases">
        <authorList>
            <person name="Aksoy S."/>
            <person name="Warren W."/>
            <person name="Wilson R.K."/>
        </authorList>
    </citation>
    <scope>NUCLEOTIDE SEQUENCE [LARGE SCALE GENOMIC DNA]</scope>
    <source>
        <strain evidence="4">IAEA</strain>
    </source>
</reference>
<feature type="domain" description="PiggyBac transposable element-derived protein" evidence="2">
    <location>
        <begin position="55"/>
        <end position="108"/>
    </location>
</feature>
<organism evidence="3 4">
    <name type="scientific">Glossina pallidipes</name>
    <name type="common">Tsetse fly</name>
    <dbReference type="NCBI Taxonomy" id="7398"/>
    <lineage>
        <taxon>Eukaryota</taxon>
        <taxon>Metazoa</taxon>
        <taxon>Ecdysozoa</taxon>
        <taxon>Arthropoda</taxon>
        <taxon>Hexapoda</taxon>
        <taxon>Insecta</taxon>
        <taxon>Pterygota</taxon>
        <taxon>Neoptera</taxon>
        <taxon>Endopterygota</taxon>
        <taxon>Diptera</taxon>
        <taxon>Brachycera</taxon>
        <taxon>Muscomorpha</taxon>
        <taxon>Hippoboscoidea</taxon>
        <taxon>Glossinidae</taxon>
        <taxon>Glossina</taxon>
    </lineage>
</organism>
<dbReference type="Pfam" id="PF13843">
    <property type="entry name" value="DDE_Tnp_1_7"/>
    <property type="match status" value="1"/>
</dbReference>
<evidence type="ECO:0000313" key="4">
    <source>
        <dbReference type="Proteomes" id="UP000092445"/>
    </source>
</evidence>
<dbReference type="AlphaFoldDB" id="A0A1A9ZXZ6"/>
<accession>A0A1A9ZXZ6</accession>
<keyword evidence="4" id="KW-1185">Reference proteome</keyword>
<dbReference type="Proteomes" id="UP000092445">
    <property type="component" value="Unassembled WGS sequence"/>
</dbReference>
<evidence type="ECO:0000259" key="2">
    <source>
        <dbReference type="Pfam" id="PF13843"/>
    </source>
</evidence>
<dbReference type="VEuPathDB" id="VectorBase:GPAI028534"/>
<evidence type="ECO:0000313" key="3">
    <source>
        <dbReference type="EnsemblMetazoa" id="GPAI028534-PA"/>
    </source>
</evidence>